<evidence type="ECO:0000256" key="2">
    <source>
        <dbReference type="RuleBase" id="RU362039"/>
    </source>
</evidence>
<dbReference type="PANTHER" id="PTHR11124">
    <property type="entry name" value="VACUOLAR SORTING PROTEIN VPS29"/>
    <property type="match status" value="1"/>
</dbReference>
<organism evidence="4 5">
    <name type="scientific">Enterocloster hominis</name>
    <name type="common">ex Liu et al. 2021</name>
    <dbReference type="NCBI Taxonomy" id="2763663"/>
    <lineage>
        <taxon>Bacteria</taxon>
        <taxon>Bacillati</taxon>
        <taxon>Bacillota</taxon>
        <taxon>Clostridia</taxon>
        <taxon>Lachnospirales</taxon>
        <taxon>Lachnospiraceae</taxon>
        <taxon>Enterocloster</taxon>
    </lineage>
</organism>
<comment type="similarity">
    <text evidence="1 2">Belongs to the metallophosphoesterase superfamily. YfcE family.</text>
</comment>
<name>A0ABR7NS57_9FIRM</name>
<comment type="caution">
    <text evidence="4">The sequence shown here is derived from an EMBL/GenBank/DDBJ whole genome shotgun (WGS) entry which is preliminary data.</text>
</comment>
<gene>
    <name evidence="4" type="ORF">H8708_06130</name>
</gene>
<protein>
    <recommendedName>
        <fullName evidence="2">Phosphoesterase</fullName>
        <ecNumber evidence="2">3.1.4.-</ecNumber>
    </recommendedName>
</protein>
<dbReference type="EC" id="3.1.4.-" evidence="2"/>
<dbReference type="InterPro" id="IPR024654">
    <property type="entry name" value="Calcineurin-like_PHP_lpxH"/>
</dbReference>
<dbReference type="RefSeq" id="WP_262427374.1">
    <property type="nucleotide sequence ID" value="NZ_JACRTJ010000014.1"/>
</dbReference>
<dbReference type="Pfam" id="PF12850">
    <property type="entry name" value="Metallophos_2"/>
    <property type="match status" value="1"/>
</dbReference>
<dbReference type="InterPro" id="IPR000979">
    <property type="entry name" value="Phosphodiesterase_MJ0936/Vps29"/>
</dbReference>
<dbReference type="EMBL" id="JACRTJ010000014">
    <property type="protein sequence ID" value="MBC8598813.1"/>
    <property type="molecule type" value="Genomic_DNA"/>
</dbReference>
<evidence type="ECO:0000313" key="5">
    <source>
        <dbReference type="Proteomes" id="UP000647491"/>
    </source>
</evidence>
<dbReference type="InterPro" id="IPR029052">
    <property type="entry name" value="Metallo-depent_PP-like"/>
</dbReference>
<proteinExistence type="inferred from homology"/>
<dbReference type="Gene3D" id="3.60.21.10">
    <property type="match status" value="1"/>
</dbReference>
<feature type="domain" description="Calcineurin-like phosphoesterase" evidence="3">
    <location>
        <begin position="1"/>
        <end position="152"/>
    </location>
</feature>
<sequence length="179" mass="20836">MRILIVSDTHRRDGNFRRVLEKTGPIDMLIHLGDTEGSESYFREWVDNDVCVIHVVRGNNDFFSFCDREKEISIGRYRALLTHGHMYGVSLGTEGIKDEARARKVDIVMYGHTHKPHLEYCRDGLVVLNPGSLSYPRQEGRKPSYMLMELDRQGEAHFTICYLEDEDWNQELEQMGIWG</sequence>
<dbReference type="Proteomes" id="UP000647491">
    <property type="component" value="Unassembled WGS sequence"/>
</dbReference>
<reference evidence="4 5" key="1">
    <citation type="submission" date="2020-08" db="EMBL/GenBank/DDBJ databases">
        <title>Genome public.</title>
        <authorList>
            <person name="Liu C."/>
            <person name="Sun Q."/>
        </authorList>
    </citation>
    <scope>NUCLEOTIDE SEQUENCE [LARGE SCALE GENOMIC DNA]</scope>
    <source>
        <strain evidence="4 5">BX10</strain>
    </source>
</reference>
<keyword evidence="5" id="KW-1185">Reference proteome</keyword>
<comment type="cofactor">
    <cofactor evidence="2">
        <name>a divalent metal cation</name>
        <dbReference type="ChEBI" id="CHEBI:60240"/>
    </cofactor>
</comment>
<keyword evidence="2" id="KW-0479">Metal-binding</keyword>
<dbReference type="NCBIfam" id="TIGR00040">
    <property type="entry name" value="yfcE"/>
    <property type="match status" value="1"/>
</dbReference>
<dbReference type="SUPFAM" id="SSF56300">
    <property type="entry name" value="Metallo-dependent phosphatases"/>
    <property type="match status" value="1"/>
</dbReference>
<evidence type="ECO:0000256" key="1">
    <source>
        <dbReference type="ARBA" id="ARBA00008950"/>
    </source>
</evidence>
<accession>A0ABR7NS57</accession>
<evidence type="ECO:0000259" key="3">
    <source>
        <dbReference type="Pfam" id="PF12850"/>
    </source>
</evidence>
<evidence type="ECO:0000313" key="4">
    <source>
        <dbReference type="EMBL" id="MBC8598813.1"/>
    </source>
</evidence>